<dbReference type="STRING" id="596152.DesU5LDRAFT_1935"/>
<dbReference type="OrthoDB" id="73001at2"/>
<dbReference type="GO" id="GO:0003729">
    <property type="term" value="F:mRNA binding"/>
    <property type="evidence" value="ECO:0007669"/>
    <property type="project" value="InterPro"/>
</dbReference>
<dbReference type="InterPro" id="IPR012933">
    <property type="entry name" value="HicA_mRNA_interferase"/>
</dbReference>
<protein>
    <recommendedName>
        <fullName evidence="2">YcfA-like protein</fullName>
    </recommendedName>
</protein>
<reference evidence="1" key="1">
    <citation type="submission" date="2011-11" db="EMBL/GenBank/DDBJ databases">
        <title>Improved High-Quality Draft sequence of Desulfovibrio sp. U5L.</title>
        <authorList>
            <consortium name="US DOE Joint Genome Institute"/>
            <person name="Lucas S."/>
            <person name="Han J."/>
            <person name="Lapidus A."/>
            <person name="Cheng J.-F."/>
            <person name="Goodwin L."/>
            <person name="Pitluck S."/>
            <person name="Peters L."/>
            <person name="Ovchinnikova G."/>
            <person name="Held B."/>
            <person name="Detter J.C."/>
            <person name="Han C."/>
            <person name="Tapia R."/>
            <person name="Land M."/>
            <person name="Hauser L."/>
            <person name="Kyrpides N."/>
            <person name="Ivanova N."/>
            <person name="Pagani I."/>
            <person name="Gabster J."/>
            <person name="Walker C."/>
            <person name="Stolyar S."/>
            <person name="Stahl D."/>
            <person name="Arkin A."/>
            <person name="Dehal P."/>
            <person name="Hazen T."/>
            <person name="Woyke T."/>
        </authorList>
    </citation>
    <scope>NUCLEOTIDE SEQUENCE [LARGE SCALE GENOMIC DNA]</scope>
    <source>
        <strain evidence="1">U5L</strain>
    </source>
</reference>
<proteinExistence type="predicted"/>
<dbReference type="eggNOG" id="ENOG5032SSN">
    <property type="taxonomic scope" value="Bacteria"/>
</dbReference>
<dbReference type="EMBL" id="JH600068">
    <property type="protein sequence ID" value="EIG53609.1"/>
    <property type="molecule type" value="Genomic_DNA"/>
</dbReference>
<gene>
    <name evidence="1" type="ORF">DesU5LDRAFT_1935</name>
</gene>
<dbReference type="Pfam" id="PF07927">
    <property type="entry name" value="HicA_toxin"/>
    <property type="match status" value="1"/>
</dbReference>
<dbReference type="AlphaFoldDB" id="I2Q1F3"/>
<evidence type="ECO:0000313" key="1">
    <source>
        <dbReference type="EMBL" id="EIG53609.1"/>
    </source>
</evidence>
<sequence length="84" mass="9118">MNTRNQKTLAAIFARPTLAGIRWEDIMALFRALGATIDEGRGSRVRVILNDVAATFHRPHPGPVAKKGAVESVRELLKNAGVTP</sequence>
<accession>I2Q1F3</accession>
<evidence type="ECO:0008006" key="2">
    <source>
        <dbReference type="Google" id="ProtNLM"/>
    </source>
</evidence>
<dbReference type="HOGENOM" id="CLU_164851_0_0_7"/>
<organism evidence="1">
    <name type="scientific">Desulfovibrio sp. U5L</name>
    <dbReference type="NCBI Taxonomy" id="596152"/>
    <lineage>
        <taxon>Bacteria</taxon>
        <taxon>Pseudomonadati</taxon>
        <taxon>Thermodesulfobacteriota</taxon>
        <taxon>Desulfovibrionia</taxon>
        <taxon>Desulfovibrionales</taxon>
        <taxon>Desulfovibrionaceae</taxon>
        <taxon>Desulfovibrio</taxon>
    </lineage>
</organism>
<name>I2Q1F3_9BACT</name>